<proteinExistence type="predicted"/>
<evidence type="ECO:0000313" key="3">
    <source>
        <dbReference type="Proteomes" id="UP000886884"/>
    </source>
</evidence>
<dbReference type="PANTHER" id="PTHR42867:SF1">
    <property type="entry name" value="MEMBRANE PROTEIN-RELATED"/>
    <property type="match status" value="1"/>
</dbReference>
<dbReference type="Proteomes" id="UP000886884">
    <property type="component" value="Unassembled WGS sequence"/>
</dbReference>
<feature type="transmembrane region" description="Helical" evidence="1">
    <location>
        <begin position="224"/>
        <end position="244"/>
    </location>
</feature>
<keyword evidence="1" id="KW-0472">Membrane</keyword>
<feature type="transmembrane region" description="Helical" evidence="1">
    <location>
        <begin position="122"/>
        <end position="144"/>
    </location>
</feature>
<reference evidence="2" key="2">
    <citation type="journal article" date="2021" name="PeerJ">
        <title>Extensive microbial diversity within the chicken gut microbiome revealed by metagenomics and culture.</title>
        <authorList>
            <person name="Gilroy R."/>
            <person name="Ravi A."/>
            <person name="Getino M."/>
            <person name="Pursley I."/>
            <person name="Horton D.L."/>
            <person name="Alikhan N.F."/>
            <person name="Baker D."/>
            <person name="Gharbi K."/>
            <person name="Hall N."/>
            <person name="Watson M."/>
            <person name="Adriaenssens E.M."/>
            <person name="Foster-Nyarko E."/>
            <person name="Jarju S."/>
            <person name="Secka A."/>
            <person name="Antonio M."/>
            <person name="Oren A."/>
            <person name="Chaudhuri R.R."/>
            <person name="La Ragione R."/>
            <person name="Hildebrand F."/>
            <person name="Pallen M.J."/>
        </authorList>
    </citation>
    <scope>NUCLEOTIDE SEQUENCE</scope>
    <source>
        <strain evidence="2">CHK183-6373</strain>
    </source>
</reference>
<dbReference type="EMBL" id="DVOT01000058">
    <property type="protein sequence ID" value="HIV26960.1"/>
    <property type="molecule type" value="Genomic_DNA"/>
</dbReference>
<dbReference type="InterPro" id="IPR010787">
    <property type="entry name" value="DUF1385"/>
</dbReference>
<feature type="transmembrane region" description="Helical" evidence="1">
    <location>
        <begin position="159"/>
        <end position="179"/>
    </location>
</feature>
<dbReference type="AlphaFoldDB" id="A0A9D1P6T8"/>
<comment type="caution">
    <text evidence="2">The sequence shown here is derived from an EMBL/GenBank/DDBJ whole genome shotgun (WGS) entry which is preliminary data.</text>
</comment>
<gene>
    <name evidence="2" type="ORF">IAA64_03245</name>
</gene>
<protein>
    <submittedName>
        <fullName evidence="2">DUF1385 domain-containing protein</fullName>
    </submittedName>
</protein>
<evidence type="ECO:0000256" key="1">
    <source>
        <dbReference type="SAM" id="Phobius"/>
    </source>
</evidence>
<keyword evidence="1" id="KW-1133">Transmembrane helix</keyword>
<dbReference type="Pfam" id="PF07136">
    <property type="entry name" value="DUF1385"/>
    <property type="match status" value="1"/>
</dbReference>
<accession>A0A9D1P6T8</accession>
<sequence>MNKVWKALKDWFTGDWYRRCSSVGGQAVMEGVMMQGSKCIAVSVRQKDGKIVMRTKPHRRLSEKHRWLGYPIIRGIVNFCVMLYTGVKILTDSAEMLGEEPEEPSKFEKKVAAALHMKPEDVMMLCAVILAVILAIGMFFVLPIGLETLIKMALPEQDLVVNLLGGLIRICVFLGYILAVSQLKEIRRVFQYHGAEHKAVYCYENNLPLTVENAQKFPTLHPRCGTSFLVIVFLISILIFTFLGTNSSNVLARVGSRLALLPVVAGVSYEVLQTLARLPRNRLVRALMWPGLMMQKITTKQPDDSMVEVAIHSLKAAEGILEKDALEASLFDAQKQPAPAPACENDA</sequence>
<keyword evidence="1" id="KW-0812">Transmembrane</keyword>
<evidence type="ECO:0000313" key="2">
    <source>
        <dbReference type="EMBL" id="HIV26960.1"/>
    </source>
</evidence>
<name>A0A9D1P6T8_9FIRM</name>
<dbReference type="PANTHER" id="PTHR42867">
    <property type="entry name" value="MEMBRANE PROTEIN-RELATED"/>
    <property type="match status" value="1"/>
</dbReference>
<reference evidence="2" key="1">
    <citation type="submission" date="2020-10" db="EMBL/GenBank/DDBJ databases">
        <authorList>
            <person name="Gilroy R."/>
        </authorList>
    </citation>
    <scope>NUCLEOTIDE SEQUENCE</scope>
    <source>
        <strain evidence="2">CHK183-6373</strain>
    </source>
</reference>
<organism evidence="2 3">
    <name type="scientific">Candidatus Ornithocaccomicrobium faecavium</name>
    <dbReference type="NCBI Taxonomy" id="2840890"/>
    <lineage>
        <taxon>Bacteria</taxon>
        <taxon>Bacillati</taxon>
        <taxon>Bacillota</taxon>
        <taxon>Clostridia</taxon>
        <taxon>Candidatus Ornithocaccomicrobium</taxon>
    </lineage>
</organism>
<feature type="transmembrane region" description="Helical" evidence="1">
    <location>
        <begin position="250"/>
        <end position="272"/>
    </location>
</feature>